<evidence type="ECO:0000313" key="4">
    <source>
        <dbReference type="Proteomes" id="UP001337655"/>
    </source>
</evidence>
<dbReference type="SUPFAM" id="SSF55729">
    <property type="entry name" value="Acyl-CoA N-acyltransferases (Nat)"/>
    <property type="match status" value="1"/>
</dbReference>
<dbReference type="InterPro" id="IPR000182">
    <property type="entry name" value="GNAT_dom"/>
</dbReference>
<protein>
    <recommendedName>
        <fullName evidence="2">N-acetyltransferase domain-containing protein</fullName>
    </recommendedName>
</protein>
<proteinExistence type="predicted"/>
<dbReference type="PANTHER" id="PTHR13947:SF37">
    <property type="entry name" value="LD18367P"/>
    <property type="match status" value="1"/>
</dbReference>
<keyword evidence="1" id="KW-0808">Transferase</keyword>
<dbReference type="GO" id="GO:0008080">
    <property type="term" value="F:N-acetyltransferase activity"/>
    <property type="evidence" value="ECO:0007669"/>
    <property type="project" value="InterPro"/>
</dbReference>
<accession>A0AAV9P8L5</accession>
<sequence length="174" mass="19591">MAESMAAIRQRRDEDVEECVALLHRVHDHEGYPRGTNDFRHFITYGMREAWVGELDTDIIGHIAVADAKPTDLAVSTWRRVRPGDSNIGLVERLYVHPNARRKGIAEALLEAAAAYGRANGTRLVLFVLVANQAALRLYQRAGWEEYGTGSFRFGENHEKEMHAICFASPRNST</sequence>
<dbReference type="AlphaFoldDB" id="A0AAV9P8L5"/>
<dbReference type="EMBL" id="JAVRRT010000010">
    <property type="protein sequence ID" value="KAK5168175.1"/>
    <property type="molecule type" value="Genomic_DNA"/>
</dbReference>
<gene>
    <name evidence="3" type="ORF">LTR77_006743</name>
</gene>
<dbReference type="InterPro" id="IPR016181">
    <property type="entry name" value="Acyl_CoA_acyltransferase"/>
</dbReference>
<evidence type="ECO:0000256" key="1">
    <source>
        <dbReference type="ARBA" id="ARBA00022679"/>
    </source>
</evidence>
<evidence type="ECO:0000259" key="2">
    <source>
        <dbReference type="PROSITE" id="PS51186"/>
    </source>
</evidence>
<comment type="caution">
    <text evidence="3">The sequence shown here is derived from an EMBL/GenBank/DDBJ whole genome shotgun (WGS) entry which is preliminary data.</text>
</comment>
<dbReference type="RefSeq" id="XP_064657785.1">
    <property type="nucleotide sequence ID" value="XM_064803984.1"/>
</dbReference>
<dbReference type="GeneID" id="89928083"/>
<dbReference type="PROSITE" id="PS51186">
    <property type="entry name" value="GNAT"/>
    <property type="match status" value="1"/>
</dbReference>
<dbReference type="CDD" id="cd04301">
    <property type="entry name" value="NAT_SF"/>
    <property type="match status" value="1"/>
</dbReference>
<feature type="domain" description="N-acetyltransferase" evidence="2">
    <location>
        <begin position="6"/>
        <end position="172"/>
    </location>
</feature>
<evidence type="ECO:0000313" key="3">
    <source>
        <dbReference type="EMBL" id="KAK5168175.1"/>
    </source>
</evidence>
<dbReference type="Gene3D" id="3.40.630.30">
    <property type="match status" value="1"/>
</dbReference>
<organism evidence="3 4">
    <name type="scientific">Saxophila tyrrhenica</name>
    <dbReference type="NCBI Taxonomy" id="1690608"/>
    <lineage>
        <taxon>Eukaryota</taxon>
        <taxon>Fungi</taxon>
        <taxon>Dikarya</taxon>
        <taxon>Ascomycota</taxon>
        <taxon>Pezizomycotina</taxon>
        <taxon>Dothideomycetes</taxon>
        <taxon>Dothideomycetidae</taxon>
        <taxon>Mycosphaerellales</taxon>
        <taxon>Extremaceae</taxon>
        <taxon>Saxophila</taxon>
    </lineage>
</organism>
<dbReference type="PANTHER" id="PTHR13947">
    <property type="entry name" value="GNAT FAMILY N-ACETYLTRANSFERASE"/>
    <property type="match status" value="1"/>
</dbReference>
<dbReference type="InterPro" id="IPR050769">
    <property type="entry name" value="NAT_camello-type"/>
</dbReference>
<dbReference type="Pfam" id="PF00583">
    <property type="entry name" value="Acetyltransf_1"/>
    <property type="match status" value="1"/>
</dbReference>
<dbReference type="Proteomes" id="UP001337655">
    <property type="component" value="Unassembled WGS sequence"/>
</dbReference>
<reference evidence="3 4" key="1">
    <citation type="submission" date="2023-08" db="EMBL/GenBank/DDBJ databases">
        <title>Black Yeasts Isolated from many extreme environments.</title>
        <authorList>
            <person name="Coleine C."/>
            <person name="Stajich J.E."/>
            <person name="Selbmann L."/>
        </authorList>
    </citation>
    <scope>NUCLEOTIDE SEQUENCE [LARGE SCALE GENOMIC DNA]</scope>
    <source>
        <strain evidence="3 4">CCFEE 5935</strain>
    </source>
</reference>
<name>A0AAV9P8L5_9PEZI</name>
<keyword evidence="4" id="KW-1185">Reference proteome</keyword>